<dbReference type="InterPro" id="IPR009739">
    <property type="entry name" value="LprI-like_N"/>
</dbReference>
<feature type="signal peptide" evidence="2">
    <location>
        <begin position="1"/>
        <end position="18"/>
    </location>
</feature>
<reference evidence="4 5" key="1">
    <citation type="submission" date="2021-03" db="EMBL/GenBank/DDBJ databases">
        <authorList>
            <person name="So Y."/>
        </authorList>
    </citation>
    <scope>NUCLEOTIDE SEQUENCE [LARGE SCALE GENOMIC DNA]</scope>
    <source>
        <strain evidence="4 5">PWR1</strain>
    </source>
</reference>
<name>A0ABS4AUT8_9PROT</name>
<dbReference type="RefSeq" id="WP_209352508.1">
    <property type="nucleotide sequence ID" value="NZ_JAGIYZ010000013.1"/>
</dbReference>
<feature type="domain" description="Lysozyme inhibitor LprI-like N-terminal" evidence="3">
    <location>
        <begin position="43"/>
        <end position="133"/>
    </location>
</feature>
<dbReference type="EMBL" id="JAGIYZ010000013">
    <property type="protein sequence ID" value="MBP0465120.1"/>
    <property type="molecule type" value="Genomic_DNA"/>
</dbReference>
<evidence type="ECO:0000256" key="1">
    <source>
        <dbReference type="SAM" id="MobiDB-lite"/>
    </source>
</evidence>
<accession>A0ABS4AUT8</accession>
<dbReference type="Gene3D" id="1.20.1270.180">
    <property type="match status" value="1"/>
</dbReference>
<dbReference type="Proteomes" id="UP000680815">
    <property type="component" value="Unassembled WGS sequence"/>
</dbReference>
<dbReference type="Pfam" id="PF07007">
    <property type="entry name" value="LprI"/>
    <property type="match status" value="1"/>
</dbReference>
<evidence type="ECO:0000256" key="2">
    <source>
        <dbReference type="SAM" id="SignalP"/>
    </source>
</evidence>
<sequence length="157" mass="17328">MRAALIGLVLLAPGLALAQQQQRQQAPRQDDLGTQVERNMRTCMGNSQDTGLARSCMDGQRAAVAPRLSRAVERLLETQADPARRAALAAVQDSWVAYRDRRCDFAGTNPERGADAAADRAACLLQFDVGRTIEIERALEPPPAPRPQQQQQQQQRR</sequence>
<organism evidence="4 5">
    <name type="scientific">Roseomonas nitratireducens</name>
    <dbReference type="NCBI Taxonomy" id="2820810"/>
    <lineage>
        <taxon>Bacteria</taxon>
        <taxon>Pseudomonadati</taxon>
        <taxon>Pseudomonadota</taxon>
        <taxon>Alphaproteobacteria</taxon>
        <taxon>Acetobacterales</taxon>
        <taxon>Roseomonadaceae</taxon>
        <taxon>Roseomonas</taxon>
    </lineage>
</organism>
<feature type="compositionally biased region" description="Low complexity" evidence="1">
    <location>
        <begin position="147"/>
        <end position="157"/>
    </location>
</feature>
<keyword evidence="5" id="KW-1185">Reference proteome</keyword>
<evidence type="ECO:0000313" key="5">
    <source>
        <dbReference type="Proteomes" id="UP000680815"/>
    </source>
</evidence>
<evidence type="ECO:0000313" key="4">
    <source>
        <dbReference type="EMBL" id="MBP0465120.1"/>
    </source>
</evidence>
<feature type="region of interest" description="Disordered" evidence="1">
    <location>
        <begin position="134"/>
        <end position="157"/>
    </location>
</feature>
<feature type="chain" id="PRO_5046936844" evidence="2">
    <location>
        <begin position="19"/>
        <end position="157"/>
    </location>
</feature>
<keyword evidence="2" id="KW-0732">Signal</keyword>
<evidence type="ECO:0000259" key="3">
    <source>
        <dbReference type="Pfam" id="PF07007"/>
    </source>
</evidence>
<comment type="caution">
    <text evidence="4">The sequence shown here is derived from an EMBL/GenBank/DDBJ whole genome shotgun (WGS) entry which is preliminary data.</text>
</comment>
<proteinExistence type="predicted"/>
<gene>
    <name evidence="4" type="ORF">J5Y09_14440</name>
</gene>
<protein>
    <submittedName>
        <fullName evidence="4">DUF1311 domain-containing protein</fullName>
    </submittedName>
</protein>